<sequence length="105" mass="11858">MSSNSSEQVIKLATSCYGHGLEDLFEIFTSANGKDGKLTSDTMQQWIKKAEIPDITEDDVKKYFGRDGGLDLDEFQKAVEKLANEKKHEKEIIVKELSILFLMSI</sequence>
<protein>
    <recommendedName>
        <fullName evidence="3">EF-hand domain-containing protein</fullName>
    </recommendedName>
</protein>
<accession>A0AAV6W2J8</accession>
<comment type="caution">
    <text evidence="1">The sequence shown here is derived from an EMBL/GenBank/DDBJ whole genome shotgun (WGS) entry which is preliminary data.</text>
</comment>
<organism evidence="1 2">
    <name type="scientific">Oedothorax gibbosus</name>
    <dbReference type="NCBI Taxonomy" id="931172"/>
    <lineage>
        <taxon>Eukaryota</taxon>
        <taxon>Metazoa</taxon>
        <taxon>Ecdysozoa</taxon>
        <taxon>Arthropoda</taxon>
        <taxon>Chelicerata</taxon>
        <taxon>Arachnida</taxon>
        <taxon>Araneae</taxon>
        <taxon>Araneomorphae</taxon>
        <taxon>Entelegynae</taxon>
        <taxon>Araneoidea</taxon>
        <taxon>Linyphiidae</taxon>
        <taxon>Erigoninae</taxon>
        <taxon>Oedothorax</taxon>
    </lineage>
</organism>
<dbReference type="EMBL" id="JAFNEN010000002">
    <property type="protein sequence ID" value="KAG8201842.1"/>
    <property type="molecule type" value="Genomic_DNA"/>
</dbReference>
<dbReference type="Gene3D" id="1.10.238.10">
    <property type="entry name" value="EF-hand"/>
    <property type="match status" value="1"/>
</dbReference>
<reference evidence="1 2" key="1">
    <citation type="journal article" date="2022" name="Nat. Ecol. Evol.">
        <title>A masculinizing supergene underlies an exaggerated male reproductive morph in a spider.</title>
        <authorList>
            <person name="Hendrickx F."/>
            <person name="De Corte Z."/>
            <person name="Sonet G."/>
            <person name="Van Belleghem S.M."/>
            <person name="Kostlbacher S."/>
            <person name="Vangestel C."/>
        </authorList>
    </citation>
    <scope>NUCLEOTIDE SEQUENCE [LARGE SCALE GENOMIC DNA]</scope>
    <source>
        <strain evidence="1">W744_W776</strain>
    </source>
</reference>
<proteinExistence type="predicted"/>
<dbReference type="Proteomes" id="UP000827092">
    <property type="component" value="Unassembled WGS sequence"/>
</dbReference>
<evidence type="ECO:0000313" key="1">
    <source>
        <dbReference type="EMBL" id="KAG8201842.1"/>
    </source>
</evidence>
<gene>
    <name evidence="1" type="ORF">JTE90_027322</name>
</gene>
<dbReference type="SUPFAM" id="SSF47473">
    <property type="entry name" value="EF-hand"/>
    <property type="match status" value="1"/>
</dbReference>
<name>A0AAV6W2J8_9ARAC</name>
<dbReference type="AlphaFoldDB" id="A0AAV6W2J8"/>
<dbReference type="InterPro" id="IPR011992">
    <property type="entry name" value="EF-hand-dom_pair"/>
</dbReference>
<evidence type="ECO:0008006" key="3">
    <source>
        <dbReference type="Google" id="ProtNLM"/>
    </source>
</evidence>
<evidence type="ECO:0000313" key="2">
    <source>
        <dbReference type="Proteomes" id="UP000827092"/>
    </source>
</evidence>
<keyword evidence="2" id="KW-1185">Reference proteome</keyword>